<feature type="compositionally biased region" description="Basic and acidic residues" evidence="1">
    <location>
        <begin position="292"/>
        <end position="305"/>
    </location>
</feature>
<dbReference type="Proteomes" id="UP001362999">
    <property type="component" value="Unassembled WGS sequence"/>
</dbReference>
<evidence type="ECO:0008006" key="4">
    <source>
        <dbReference type="Google" id="ProtNLM"/>
    </source>
</evidence>
<sequence length="451" mass="49153">MSSWLYLASFTDLDCSRTFETVNKNNATLEEPDAFIERKSRIPKTGRVPDILNMEKFYSWDVGEYGPPSREELVGPPSLSDQDLDEEPIGFELDSSLTIQSTNFKSPDCRNKLRNASSSSPSVKSRNTHSPQRVAPSSSADAPLSKQTPSPSSSSLPSRSPLSNKCVGPPFSEDAPLVAATSSASQNRCKSSTDPSVCPSSTTSGGSPHSSSSSSLAASETVISHQTSDFDEFFYNSHADQYFVEVDIPELDPRYVSFISREELFGMPVTANDSLNEYDNDTSEVHMSATENDSRDEYDDASRSEGDDEFDEDTSSTASSPRRIAALPVRRRAVLPTTGSPLAGSSVIPRTDYDWRSDDEDEFSDADDDADGDYVDTLSRPSKRRRTNASKAVPARQPQHLASRRDKGKGRAPPSRIASDYYSSGEEEEENAADDDGSESDYVSASSSSSN</sequence>
<feature type="compositionally biased region" description="Low complexity" evidence="1">
    <location>
        <begin position="199"/>
        <end position="215"/>
    </location>
</feature>
<feature type="compositionally biased region" description="Polar residues" evidence="1">
    <location>
        <begin position="114"/>
        <end position="140"/>
    </location>
</feature>
<accession>A0AAW0BPE0</accession>
<dbReference type="AlphaFoldDB" id="A0AAW0BPE0"/>
<feature type="compositionally biased region" description="Low complexity" evidence="1">
    <location>
        <begin position="440"/>
        <end position="451"/>
    </location>
</feature>
<feature type="region of interest" description="Disordered" evidence="1">
    <location>
        <begin position="102"/>
        <end position="222"/>
    </location>
</feature>
<evidence type="ECO:0000313" key="2">
    <source>
        <dbReference type="EMBL" id="KAK7028534.1"/>
    </source>
</evidence>
<feature type="compositionally biased region" description="Acidic residues" evidence="1">
    <location>
        <begin position="425"/>
        <end position="439"/>
    </location>
</feature>
<proteinExistence type="predicted"/>
<evidence type="ECO:0000313" key="3">
    <source>
        <dbReference type="Proteomes" id="UP001362999"/>
    </source>
</evidence>
<feature type="region of interest" description="Disordered" evidence="1">
    <location>
        <begin position="269"/>
        <end position="451"/>
    </location>
</feature>
<name>A0AAW0BPE0_9AGAR</name>
<evidence type="ECO:0000256" key="1">
    <source>
        <dbReference type="SAM" id="MobiDB-lite"/>
    </source>
</evidence>
<dbReference type="EMBL" id="JAWWNJ010000028">
    <property type="protein sequence ID" value="KAK7028534.1"/>
    <property type="molecule type" value="Genomic_DNA"/>
</dbReference>
<feature type="compositionally biased region" description="Polar residues" evidence="1">
    <location>
        <begin position="180"/>
        <end position="195"/>
    </location>
</feature>
<gene>
    <name evidence="2" type="ORF">R3P38DRAFT_3267400</name>
</gene>
<comment type="caution">
    <text evidence="2">The sequence shown here is derived from an EMBL/GenBank/DDBJ whole genome shotgun (WGS) entry which is preliminary data.</text>
</comment>
<feature type="compositionally biased region" description="Acidic residues" evidence="1">
    <location>
        <begin position="357"/>
        <end position="374"/>
    </location>
</feature>
<protein>
    <recommendedName>
        <fullName evidence="4">Transcription factor Iwr1 domain-containing protein</fullName>
    </recommendedName>
</protein>
<organism evidence="2 3">
    <name type="scientific">Favolaschia claudopus</name>
    <dbReference type="NCBI Taxonomy" id="2862362"/>
    <lineage>
        <taxon>Eukaryota</taxon>
        <taxon>Fungi</taxon>
        <taxon>Dikarya</taxon>
        <taxon>Basidiomycota</taxon>
        <taxon>Agaricomycotina</taxon>
        <taxon>Agaricomycetes</taxon>
        <taxon>Agaricomycetidae</taxon>
        <taxon>Agaricales</taxon>
        <taxon>Marasmiineae</taxon>
        <taxon>Mycenaceae</taxon>
        <taxon>Favolaschia</taxon>
    </lineage>
</organism>
<reference evidence="2 3" key="1">
    <citation type="journal article" date="2024" name="J Genomics">
        <title>Draft genome sequencing and assembly of Favolaschia claudopus CIRM-BRFM 2984 isolated from oak limbs.</title>
        <authorList>
            <person name="Navarro D."/>
            <person name="Drula E."/>
            <person name="Chaduli D."/>
            <person name="Cazenave R."/>
            <person name="Ahrendt S."/>
            <person name="Wang J."/>
            <person name="Lipzen A."/>
            <person name="Daum C."/>
            <person name="Barry K."/>
            <person name="Grigoriev I.V."/>
            <person name="Favel A."/>
            <person name="Rosso M.N."/>
            <person name="Martin F."/>
        </authorList>
    </citation>
    <scope>NUCLEOTIDE SEQUENCE [LARGE SCALE GENOMIC DNA]</scope>
    <source>
        <strain evidence="2 3">CIRM-BRFM 2984</strain>
    </source>
</reference>
<feature type="compositionally biased region" description="Low complexity" evidence="1">
    <location>
        <begin position="143"/>
        <end position="163"/>
    </location>
</feature>
<keyword evidence="3" id="KW-1185">Reference proteome</keyword>